<reference evidence="3" key="2">
    <citation type="submission" date="2020-09" db="EMBL/GenBank/DDBJ databases">
        <authorList>
            <person name="Sun Q."/>
            <person name="Ohkuma M."/>
        </authorList>
    </citation>
    <scope>NUCLEOTIDE SEQUENCE</scope>
    <source>
        <strain evidence="3">JCM 16108</strain>
    </source>
</reference>
<dbReference type="Proteomes" id="UP000614609">
    <property type="component" value="Unassembled WGS sequence"/>
</dbReference>
<dbReference type="InterPro" id="IPR012859">
    <property type="entry name" value="Pilin_N_archaeal"/>
</dbReference>
<comment type="caution">
    <text evidence="3">The sequence shown here is derived from an EMBL/GenBank/DDBJ whole genome shotgun (WGS) entry which is preliminary data.</text>
</comment>
<reference evidence="4" key="3">
    <citation type="submission" date="2021-03" db="EMBL/GenBank/DDBJ databases">
        <title>Genomic Encyclopedia of Type Strains, Phase IV (KMG-IV): sequencing the most valuable type-strain genomes for metagenomic binning, comparative biology and taxonomic classification.</title>
        <authorList>
            <person name="Goeker M."/>
        </authorList>
    </citation>
    <scope>NUCLEOTIDE SEQUENCE</scope>
    <source>
        <strain evidence="4">DSM 22443</strain>
    </source>
</reference>
<keyword evidence="4" id="KW-0282">Flagellum</keyword>
<sequence>MQLTPLLDDDRGVSPVIGVILMVAITVILAAVIGTFVLGLGSNVGNNAPSATFSYDYENFSTASDVQVITVTDQGGDAIETETLSVSVGGATYYAAGSDADGSDDVDATGWDDTTISAGDTLTLTENGAATNPFDADADVRVIWQSSGGSSSIISTSTTPN</sequence>
<dbReference type="OrthoDB" id="118020at2157"/>
<reference evidence="3" key="1">
    <citation type="journal article" date="2014" name="Int. J. Syst. Evol. Microbiol.">
        <title>Complete genome sequence of Corynebacterium casei LMG S-19264T (=DSM 44701T), isolated from a smear-ripened cheese.</title>
        <authorList>
            <consortium name="US DOE Joint Genome Institute (JGI-PGF)"/>
            <person name="Walter F."/>
            <person name="Albersmeier A."/>
            <person name="Kalinowski J."/>
            <person name="Ruckert C."/>
        </authorList>
    </citation>
    <scope>NUCLEOTIDE SEQUENCE</scope>
    <source>
        <strain evidence="3">JCM 16108</strain>
    </source>
</reference>
<dbReference type="EMBL" id="BMOO01000001">
    <property type="protein sequence ID" value="GGM56994.1"/>
    <property type="molecule type" value="Genomic_DNA"/>
</dbReference>
<accession>A0A830FT29</accession>
<dbReference type="Pfam" id="PF07790">
    <property type="entry name" value="Pilin_N"/>
    <property type="match status" value="1"/>
</dbReference>
<organism evidence="3 5">
    <name type="scientific">Halarchaeum rubridurum</name>
    <dbReference type="NCBI Taxonomy" id="489911"/>
    <lineage>
        <taxon>Archaea</taxon>
        <taxon>Methanobacteriati</taxon>
        <taxon>Methanobacteriota</taxon>
        <taxon>Stenosarchaea group</taxon>
        <taxon>Halobacteria</taxon>
        <taxon>Halobacteriales</taxon>
        <taxon>Halobacteriaceae</taxon>
    </lineage>
</organism>
<feature type="domain" description="Archaeal Type IV pilin N-terminal" evidence="2">
    <location>
        <begin position="11"/>
        <end position="90"/>
    </location>
</feature>
<protein>
    <submittedName>
        <fullName evidence="4">Flagellin-like protein</fullName>
    </submittedName>
</protein>
<name>A0A830FT29_9EURY</name>
<gene>
    <name evidence="3" type="ORF">GCM10009017_03950</name>
    <name evidence="4" type="ORF">J2752_000937</name>
</gene>
<evidence type="ECO:0000313" key="5">
    <source>
        <dbReference type="Proteomes" id="UP000614609"/>
    </source>
</evidence>
<dbReference type="RefSeq" id="WP_188869301.1">
    <property type="nucleotide sequence ID" value="NZ_BMOO01000001.1"/>
</dbReference>
<dbReference type="Proteomes" id="UP000765891">
    <property type="component" value="Unassembled WGS sequence"/>
</dbReference>
<keyword evidence="1" id="KW-0812">Transmembrane</keyword>
<evidence type="ECO:0000256" key="1">
    <source>
        <dbReference type="SAM" id="Phobius"/>
    </source>
</evidence>
<dbReference type="NCBIfam" id="TIGR02537">
    <property type="entry name" value="arch_flag_Nterm"/>
    <property type="match status" value="1"/>
</dbReference>
<dbReference type="InterPro" id="IPR013373">
    <property type="entry name" value="Flagellin/pilin_N_arc"/>
</dbReference>
<evidence type="ECO:0000313" key="4">
    <source>
        <dbReference type="EMBL" id="MBP1954056.1"/>
    </source>
</evidence>
<dbReference type="PANTHER" id="PTHR38138:SF1">
    <property type="entry name" value="ARCHAEAL TYPE IV PILIN N-TERMINAL DOMAIN-CONTAINING PROTEIN"/>
    <property type="match status" value="1"/>
</dbReference>
<keyword evidence="1" id="KW-0472">Membrane</keyword>
<proteinExistence type="predicted"/>
<keyword evidence="4" id="KW-0969">Cilium</keyword>
<evidence type="ECO:0000259" key="2">
    <source>
        <dbReference type="Pfam" id="PF07790"/>
    </source>
</evidence>
<keyword evidence="1" id="KW-1133">Transmembrane helix</keyword>
<keyword evidence="5" id="KW-1185">Reference proteome</keyword>
<evidence type="ECO:0000313" key="3">
    <source>
        <dbReference type="EMBL" id="GGM56994.1"/>
    </source>
</evidence>
<feature type="transmembrane region" description="Helical" evidence="1">
    <location>
        <begin position="16"/>
        <end position="40"/>
    </location>
</feature>
<keyword evidence="4" id="KW-0966">Cell projection</keyword>
<dbReference type="AlphaFoldDB" id="A0A830FT29"/>
<dbReference type="EMBL" id="JAGGKO010000001">
    <property type="protein sequence ID" value="MBP1954056.1"/>
    <property type="molecule type" value="Genomic_DNA"/>
</dbReference>
<dbReference type="PANTHER" id="PTHR38138">
    <property type="entry name" value="VNG6441H"/>
    <property type="match status" value="1"/>
</dbReference>